<reference evidence="1 2" key="1">
    <citation type="submission" date="2024-08" db="EMBL/GenBank/DDBJ databases">
        <title>Gnathostoma spinigerum genome.</title>
        <authorList>
            <person name="Gonzalez-Bertolin B."/>
            <person name="Monzon S."/>
            <person name="Zaballos A."/>
            <person name="Jimenez P."/>
            <person name="Dekumyoy P."/>
            <person name="Varona S."/>
            <person name="Cuesta I."/>
            <person name="Sumanam S."/>
            <person name="Adisakwattana P."/>
            <person name="Gasser R.B."/>
            <person name="Hernandez-Gonzalez A."/>
            <person name="Young N.D."/>
            <person name="Perteguer M.J."/>
        </authorList>
    </citation>
    <scope>NUCLEOTIDE SEQUENCE [LARGE SCALE GENOMIC DNA]</scope>
    <source>
        <strain evidence="1">AL3</strain>
        <tissue evidence="1">Liver</tissue>
    </source>
</reference>
<evidence type="ECO:0000313" key="1">
    <source>
        <dbReference type="EMBL" id="MFH4975717.1"/>
    </source>
</evidence>
<dbReference type="Proteomes" id="UP001608902">
    <property type="component" value="Unassembled WGS sequence"/>
</dbReference>
<name>A0ABD6E8T8_9BILA</name>
<accession>A0ABD6E8T8</accession>
<protein>
    <submittedName>
        <fullName evidence="1">Uncharacterized protein</fullName>
    </submittedName>
</protein>
<proteinExistence type="predicted"/>
<sequence length="359" mass="41290">MPSEEAMHSETVADFDELEAKKIRQESFLSSRDDESSDIAHKLSRLAGVVRRVIGKDVLEEVDVSLESVDIQVFSNHYEFSALVDEIYVRIISNMKPPNNERMDNESSESLGKSLRNPLYDAPCDLPENLIRYFVVVNSRLTDENQNQFLMDYERFLIPILKSRLMVQVTYILRGFFGEKLPADVMVAVFVKLFYNQIISESFLRDFVLCCCDESLVDTCTVREIFEPLLDHPQRSMWSQCMSSGKWDYVQLPYSLLRCLVSIKDHAKRRPIADLLVSRADFMPEVTSNCPGREFARLSYLGPFFEYSLSPSDDENPNIWYTIYTYNLPGIISSVVLNRIFGFCISQILLAVLLPLTIS</sequence>
<gene>
    <name evidence="1" type="ORF">AB6A40_002426</name>
</gene>
<evidence type="ECO:0000313" key="2">
    <source>
        <dbReference type="Proteomes" id="UP001608902"/>
    </source>
</evidence>
<keyword evidence="2" id="KW-1185">Reference proteome</keyword>
<dbReference type="EMBL" id="JBGFUD010001080">
    <property type="protein sequence ID" value="MFH4975717.1"/>
    <property type="molecule type" value="Genomic_DNA"/>
</dbReference>
<dbReference type="AlphaFoldDB" id="A0ABD6E8T8"/>
<comment type="caution">
    <text evidence="1">The sequence shown here is derived from an EMBL/GenBank/DDBJ whole genome shotgun (WGS) entry which is preliminary data.</text>
</comment>
<organism evidence="1 2">
    <name type="scientific">Gnathostoma spinigerum</name>
    <dbReference type="NCBI Taxonomy" id="75299"/>
    <lineage>
        <taxon>Eukaryota</taxon>
        <taxon>Metazoa</taxon>
        <taxon>Ecdysozoa</taxon>
        <taxon>Nematoda</taxon>
        <taxon>Chromadorea</taxon>
        <taxon>Rhabditida</taxon>
        <taxon>Spirurina</taxon>
        <taxon>Gnathostomatomorpha</taxon>
        <taxon>Gnathostomatoidea</taxon>
        <taxon>Gnathostomatidae</taxon>
        <taxon>Gnathostoma</taxon>
    </lineage>
</organism>